<gene>
    <name evidence="3" type="ORF">GO485_21050</name>
    <name evidence="4" type="ORF">IP92_00228</name>
</gene>
<feature type="signal peptide" evidence="2">
    <location>
        <begin position="1"/>
        <end position="21"/>
    </location>
</feature>
<feature type="compositionally biased region" description="Basic and acidic residues" evidence="1">
    <location>
        <begin position="130"/>
        <end position="139"/>
    </location>
</feature>
<dbReference type="AlphaFoldDB" id="A0A562Q3F9"/>
<reference evidence="3 6" key="3">
    <citation type="submission" date="2019-12" db="EMBL/GenBank/DDBJ databases">
        <title>Draft Genome Sequences of Six Type Strains of the Genus Massilia.</title>
        <authorList>
            <person name="Miess H."/>
            <person name="Frediansyah A."/>
            <person name="Goeker M."/>
            <person name="Gross H."/>
        </authorList>
    </citation>
    <scope>NUCLEOTIDE SEQUENCE [LARGE SCALE GENOMIC DNA]</scope>
    <source>
        <strain evidence="3 6">DSM 26639</strain>
    </source>
</reference>
<dbReference type="Proteomes" id="UP000315112">
    <property type="component" value="Unassembled WGS sequence"/>
</dbReference>
<evidence type="ECO:0008006" key="7">
    <source>
        <dbReference type="Google" id="ProtNLM"/>
    </source>
</evidence>
<evidence type="ECO:0000256" key="1">
    <source>
        <dbReference type="SAM" id="MobiDB-lite"/>
    </source>
</evidence>
<feature type="region of interest" description="Disordered" evidence="1">
    <location>
        <begin position="118"/>
        <end position="139"/>
    </location>
</feature>
<dbReference type="EMBL" id="VLKW01000001">
    <property type="protein sequence ID" value="TWI51244.1"/>
    <property type="molecule type" value="Genomic_DNA"/>
</dbReference>
<reference evidence="4" key="2">
    <citation type="submission" date="2019-07" db="EMBL/GenBank/DDBJ databases">
        <authorList>
            <person name="Whitman W."/>
            <person name="Huntemann M."/>
            <person name="Clum A."/>
            <person name="Pillay M."/>
            <person name="Palaniappan K."/>
            <person name="Varghese N."/>
            <person name="Mikhailova N."/>
            <person name="Stamatis D."/>
            <person name="Reddy T."/>
            <person name="Daum C."/>
            <person name="Shapiro N."/>
            <person name="Ivanova N."/>
            <person name="Kyrpides N."/>
            <person name="Woyke T."/>
        </authorList>
    </citation>
    <scope>NUCLEOTIDE SEQUENCE</scope>
    <source>
        <strain evidence="4">CGMCC 1.10685</strain>
    </source>
</reference>
<organism evidence="4 5">
    <name type="scientific">Pseudoduganella flava</name>
    <dbReference type="NCBI Taxonomy" id="871742"/>
    <lineage>
        <taxon>Bacteria</taxon>
        <taxon>Pseudomonadati</taxon>
        <taxon>Pseudomonadota</taxon>
        <taxon>Betaproteobacteria</taxon>
        <taxon>Burkholderiales</taxon>
        <taxon>Oxalobacteraceae</taxon>
        <taxon>Telluria group</taxon>
        <taxon>Pseudoduganella</taxon>
    </lineage>
</organism>
<evidence type="ECO:0000313" key="6">
    <source>
        <dbReference type="Proteomes" id="UP000437862"/>
    </source>
</evidence>
<evidence type="ECO:0000313" key="3">
    <source>
        <dbReference type="EMBL" id="QGZ41303.1"/>
    </source>
</evidence>
<reference evidence="4 5" key="1">
    <citation type="journal article" date="2015" name="Stand. Genomic Sci.">
        <title>Genomic Encyclopedia of Bacterial and Archaeal Type Strains, Phase III: the genomes of soil and plant-associated and newly described type strains.</title>
        <authorList>
            <person name="Whitman W.B."/>
            <person name="Woyke T."/>
            <person name="Klenk H.P."/>
            <person name="Zhou Y."/>
            <person name="Lilburn T.G."/>
            <person name="Beck B.J."/>
            <person name="De Vos P."/>
            <person name="Vandamme P."/>
            <person name="Eisen J.A."/>
            <person name="Garrity G."/>
            <person name="Hugenholtz P."/>
            <person name="Kyrpides N.C."/>
        </authorList>
    </citation>
    <scope>NUCLEOTIDE SEQUENCE [LARGE SCALE GENOMIC DNA]</scope>
    <source>
        <strain evidence="4 5">CGMCC 1.10685</strain>
    </source>
</reference>
<keyword evidence="6" id="KW-1185">Reference proteome</keyword>
<evidence type="ECO:0000313" key="4">
    <source>
        <dbReference type="EMBL" id="TWI51244.1"/>
    </source>
</evidence>
<sequence>MKTILLTVTLLAAGLHGACRAADDCTAPSARTLASIDELPEAVQALLGRREPGIGGIADAGSRFNPSDAVAGMPPLPMRRFASASAGDGCYAVTLEQGGIAHWFETHIVRRERGAWRVAGTRRPAPAELPPEHTKQRQP</sequence>
<dbReference type="Proteomes" id="UP000437862">
    <property type="component" value="Chromosome"/>
</dbReference>
<dbReference type="RefSeq" id="WP_145872693.1">
    <property type="nucleotide sequence ID" value="NZ_CP046904.1"/>
</dbReference>
<dbReference type="EMBL" id="CP046904">
    <property type="protein sequence ID" value="QGZ41303.1"/>
    <property type="molecule type" value="Genomic_DNA"/>
</dbReference>
<evidence type="ECO:0000256" key="2">
    <source>
        <dbReference type="SAM" id="SignalP"/>
    </source>
</evidence>
<dbReference type="OrthoDB" id="8754388at2"/>
<keyword evidence="2" id="KW-0732">Signal</keyword>
<proteinExistence type="predicted"/>
<protein>
    <recommendedName>
        <fullName evidence="7">Lipoprotein</fullName>
    </recommendedName>
</protein>
<evidence type="ECO:0000313" key="5">
    <source>
        <dbReference type="Proteomes" id="UP000315112"/>
    </source>
</evidence>
<name>A0A562Q3F9_9BURK</name>
<accession>A0A562Q3F9</accession>
<feature type="chain" id="PRO_5043388887" description="Lipoprotein" evidence="2">
    <location>
        <begin position="22"/>
        <end position="139"/>
    </location>
</feature>